<dbReference type="SUPFAM" id="SSF51735">
    <property type="entry name" value="NAD(P)-binding Rossmann-fold domains"/>
    <property type="match status" value="1"/>
</dbReference>
<gene>
    <name evidence="3" type="ORF">PGRAN_05206</name>
</gene>
<dbReference type="PANTHER" id="PTHR42760">
    <property type="entry name" value="SHORT-CHAIN DEHYDROGENASES/REDUCTASES FAMILY MEMBER"/>
    <property type="match status" value="1"/>
</dbReference>
<dbReference type="FunFam" id="3.40.50.720:FF:000509">
    <property type="entry name" value="Short chain dehydrogenase"/>
    <property type="match status" value="1"/>
</dbReference>
<dbReference type="InterPro" id="IPR002347">
    <property type="entry name" value="SDR_fam"/>
</dbReference>
<dbReference type="PRINTS" id="PR00080">
    <property type="entry name" value="SDRFAMILY"/>
</dbReference>
<dbReference type="InterPro" id="IPR036291">
    <property type="entry name" value="NAD(P)-bd_dom_sf"/>
</dbReference>
<organism evidence="3 4">
    <name type="scientific">Listeria grandensis FSL F6-0971</name>
    <dbReference type="NCBI Taxonomy" id="1265819"/>
    <lineage>
        <taxon>Bacteria</taxon>
        <taxon>Bacillati</taxon>
        <taxon>Bacillota</taxon>
        <taxon>Bacilli</taxon>
        <taxon>Bacillales</taxon>
        <taxon>Listeriaceae</taxon>
        <taxon>Listeria</taxon>
    </lineage>
</organism>
<dbReference type="GO" id="GO:0016616">
    <property type="term" value="F:oxidoreductase activity, acting on the CH-OH group of donors, NAD or NADP as acceptor"/>
    <property type="evidence" value="ECO:0007669"/>
    <property type="project" value="TreeGrafter"/>
</dbReference>
<sequence length="251" mass="26576">MFDKNFALTDQVAVVTGGASGIGRAIVELFFEKGARVVLVDIKADVAEIAQHIGGARTLGIQADITKKENVERVMATVLEKFGRVDIVVNSAGIALLEKAADLPESYWDKTMELNLKASFLIAQAAGNVMIKQGHGGKIVNIASQASVVALDKHVAYCASKAAIVSMTQVLAMEWAPHKINVNAISPTVILTELGKKAWAGEVGEAMKKQIPIGRFGYPEEVAASALFLASDAANLITGENLVIDGGYTIQ</sequence>
<reference evidence="3 4" key="1">
    <citation type="journal article" date="2014" name="Int. J. Syst. Evol. Microbiol.">
        <title>Listeria floridensis sp. nov., Listeria aquatica sp. nov., Listeria cornellensis sp. nov., Listeria riparia sp. nov. and Listeria grandensis sp. nov., from agricultural and natural environments.</title>
        <authorList>
            <person name="den Bakker H.C."/>
            <person name="Warchocki S."/>
            <person name="Wright E.M."/>
            <person name="Allred A.F."/>
            <person name="Ahlstrom C."/>
            <person name="Manuel C.S."/>
            <person name="Stasiewicz M.J."/>
            <person name="Burrell A."/>
            <person name="Roof S."/>
            <person name="Strawn L."/>
            <person name="Fortes E.D."/>
            <person name="Nightingale K.K."/>
            <person name="Kephart D."/>
            <person name="Wiedmann M."/>
        </authorList>
    </citation>
    <scope>NUCLEOTIDE SEQUENCE [LARGE SCALE GENOMIC DNA]</scope>
    <source>
        <strain evidence="4">FSL F6-971</strain>
    </source>
</reference>
<dbReference type="AlphaFoldDB" id="W7BH02"/>
<keyword evidence="2" id="KW-0560">Oxidoreductase</keyword>
<proteinExistence type="inferred from homology"/>
<protein>
    <submittedName>
        <fullName evidence="3">Short chain dehydrogenase</fullName>
    </submittedName>
</protein>
<evidence type="ECO:0000256" key="1">
    <source>
        <dbReference type="ARBA" id="ARBA00006484"/>
    </source>
</evidence>
<dbReference type="NCBIfam" id="NF005559">
    <property type="entry name" value="PRK07231.1"/>
    <property type="match status" value="1"/>
</dbReference>
<dbReference type="PANTHER" id="PTHR42760:SF115">
    <property type="entry name" value="3-OXOACYL-[ACYL-CARRIER-PROTEIN] REDUCTASE FABG"/>
    <property type="match status" value="1"/>
</dbReference>
<dbReference type="Gene3D" id="3.40.50.720">
    <property type="entry name" value="NAD(P)-binding Rossmann-like Domain"/>
    <property type="match status" value="1"/>
</dbReference>
<dbReference type="CDD" id="cd05233">
    <property type="entry name" value="SDR_c"/>
    <property type="match status" value="1"/>
</dbReference>
<dbReference type="Pfam" id="PF13561">
    <property type="entry name" value="adh_short_C2"/>
    <property type="match status" value="1"/>
</dbReference>
<keyword evidence="4" id="KW-1185">Reference proteome</keyword>
<dbReference type="PATRIC" id="fig|1265819.5.peg.1037"/>
<evidence type="ECO:0000256" key="2">
    <source>
        <dbReference type="ARBA" id="ARBA00023002"/>
    </source>
</evidence>
<dbReference type="STRING" id="1265819.PGRAN_05206"/>
<dbReference type="OrthoDB" id="9803333at2"/>
<evidence type="ECO:0000313" key="4">
    <source>
        <dbReference type="Proteomes" id="UP000019253"/>
    </source>
</evidence>
<dbReference type="PROSITE" id="PS00061">
    <property type="entry name" value="ADH_SHORT"/>
    <property type="match status" value="1"/>
</dbReference>
<name>W7BH02_9LIST</name>
<dbReference type="EMBL" id="AODD01000005">
    <property type="protein sequence ID" value="EUJ24095.1"/>
    <property type="molecule type" value="Genomic_DNA"/>
</dbReference>
<dbReference type="PRINTS" id="PR00081">
    <property type="entry name" value="GDHRDH"/>
</dbReference>
<dbReference type="NCBIfam" id="NF005309">
    <property type="entry name" value="PRK06841.1"/>
    <property type="match status" value="1"/>
</dbReference>
<dbReference type="InterPro" id="IPR020904">
    <property type="entry name" value="Sc_DH/Rdtase_CS"/>
</dbReference>
<accession>W7BH02</accession>
<evidence type="ECO:0000313" key="3">
    <source>
        <dbReference type="EMBL" id="EUJ24095.1"/>
    </source>
</evidence>
<comment type="similarity">
    <text evidence="1">Belongs to the short-chain dehydrogenases/reductases (SDR) family.</text>
</comment>
<dbReference type="Proteomes" id="UP000019253">
    <property type="component" value="Unassembled WGS sequence"/>
</dbReference>
<comment type="caution">
    <text evidence="3">The sequence shown here is derived from an EMBL/GenBank/DDBJ whole genome shotgun (WGS) entry which is preliminary data.</text>
</comment>
<dbReference type="RefSeq" id="WP_036065581.1">
    <property type="nucleotide sequence ID" value="NZ_AODD01000005.1"/>
</dbReference>